<dbReference type="InterPro" id="IPR016032">
    <property type="entry name" value="Sig_transdc_resp-reg_C-effctor"/>
</dbReference>
<dbReference type="GO" id="GO:0003677">
    <property type="term" value="F:DNA binding"/>
    <property type="evidence" value="ECO:0007669"/>
    <property type="project" value="UniProtKB-KW"/>
</dbReference>
<dbReference type="GO" id="GO:0006355">
    <property type="term" value="P:regulation of DNA-templated transcription"/>
    <property type="evidence" value="ECO:0007669"/>
    <property type="project" value="InterPro"/>
</dbReference>
<protein>
    <submittedName>
        <fullName evidence="8">Response regulator transcription factor</fullName>
    </submittedName>
</protein>
<proteinExistence type="predicted"/>
<evidence type="ECO:0000256" key="3">
    <source>
        <dbReference type="ARBA" id="ARBA00023125"/>
    </source>
</evidence>
<evidence type="ECO:0000256" key="1">
    <source>
        <dbReference type="ARBA" id="ARBA00022553"/>
    </source>
</evidence>
<feature type="domain" description="Response regulatory" evidence="7">
    <location>
        <begin position="3"/>
        <end position="119"/>
    </location>
</feature>
<keyword evidence="4" id="KW-0804">Transcription</keyword>
<keyword evidence="1 5" id="KW-0597">Phosphoprotein</keyword>
<evidence type="ECO:0000256" key="2">
    <source>
        <dbReference type="ARBA" id="ARBA00023015"/>
    </source>
</evidence>
<dbReference type="PANTHER" id="PTHR43214:SF40">
    <property type="entry name" value="TRANSCRIPTIONAL REGULATORY PROTEIN LNRK"/>
    <property type="match status" value="1"/>
</dbReference>
<dbReference type="Proteomes" id="UP000308230">
    <property type="component" value="Unassembled WGS sequence"/>
</dbReference>
<accession>A0A5R9F8G4</accession>
<dbReference type="SMART" id="SM00421">
    <property type="entry name" value="HTH_LUXR"/>
    <property type="match status" value="1"/>
</dbReference>
<dbReference type="SMART" id="SM00448">
    <property type="entry name" value="REC"/>
    <property type="match status" value="1"/>
</dbReference>
<dbReference type="InterPro" id="IPR001789">
    <property type="entry name" value="Sig_transdc_resp-reg_receiver"/>
</dbReference>
<dbReference type="PANTHER" id="PTHR43214">
    <property type="entry name" value="TWO-COMPONENT RESPONSE REGULATOR"/>
    <property type="match status" value="1"/>
</dbReference>
<dbReference type="InterPro" id="IPR011006">
    <property type="entry name" value="CheY-like_superfamily"/>
</dbReference>
<dbReference type="PROSITE" id="PS00622">
    <property type="entry name" value="HTH_LUXR_1"/>
    <property type="match status" value="1"/>
</dbReference>
<dbReference type="PROSITE" id="PS50043">
    <property type="entry name" value="HTH_LUXR_2"/>
    <property type="match status" value="1"/>
</dbReference>
<evidence type="ECO:0000259" key="6">
    <source>
        <dbReference type="PROSITE" id="PS50043"/>
    </source>
</evidence>
<dbReference type="EMBL" id="SWLG01000014">
    <property type="protein sequence ID" value="TLS36015.1"/>
    <property type="molecule type" value="Genomic_DNA"/>
</dbReference>
<dbReference type="GO" id="GO:0005737">
    <property type="term" value="C:cytoplasm"/>
    <property type="evidence" value="ECO:0007669"/>
    <property type="project" value="UniProtKB-SubCell"/>
</dbReference>
<dbReference type="SUPFAM" id="SSF52172">
    <property type="entry name" value="CheY-like"/>
    <property type="match status" value="1"/>
</dbReference>
<dbReference type="CDD" id="cd06170">
    <property type="entry name" value="LuxR_C_like"/>
    <property type="match status" value="1"/>
</dbReference>
<dbReference type="InterPro" id="IPR000792">
    <property type="entry name" value="Tscrpt_reg_LuxR_C"/>
</dbReference>
<dbReference type="PROSITE" id="PS50110">
    <property type="entry name" value="RESPONSE_REGULATORY"/>
    <property type="match status" value="1"/>
</dbReference>
<name>A0A5R9F8G4_9BACL</name>
<evidence type="ECO:0000256" key="5">
    <source>
        <dbReference type="PROSITE-ProRule" id="PRU00169"/>
    </source>
</evidence>
<evidence type="ECO:0000313" key="8">
    <source>
        <dbReference type="EMBL" id="TLS36015.1"/>
    </source>
</evidence>
<feature type="domain" description="HTH luxR-type" evidence="6">
    <location>
        <begin position="150"/>
        <end position="215"/>
    </location>
</feature>
<dbReference type="AlphaFoldDB" id="A0A5R9F8G4"/>
<feature type="modified residue" description="4-aspartylphosphate" evidence="5">
    <location>
        <position position="54"/>
    </location>
</feature>
<reference evidence="8 9" key="1">
    <citation type="submission" date="2019-04" db="EMBL/GenBank/DDBJ databases">
        <title>Bacillus caeni sp. nov., a bacterium isolated from mangrove sediment.</title>
        <authorList>
            <person name="Huang H."/>
            <person name="Mo K."/>
            <person name="Hu Y."/>
        </authorList>
    </citation>
    <scope>NUCLEOTIDE SEQUENCE [LARGE SCALE GENOMIC DNA]</scope>
    <source>
        <strain evidence="8 9">HB172195</strain>
    </source>
</reference>
<dbReference type="Gene3D" id="3.40.50.2300">
    <property type="match status" value="1"/>
</dbReference>
<dbReference type="OrthoDB" id="9780153at2"/>
<sequence length="215" mass="24163">MREIMIVDDQGIVREGLKMILSLHEEIEIVGEAANGEELLALLQERLPDVVLMDIRMPVMDGIETLKIVKETYPGVKVIILTTFNEDEYIFNGLKFGADGYVLKDSSSKDIIKAIDAACEGSMLLHSEVSSKISKVLLAMNQQSKENRVKEQMDGVLTPREIEVVELVMEGKSNRQIAGTLFLTEGTVKNYISRILDKLELNNRTELVLHFQKKA</sequence>
<evidence type="ECO:0000256" key="4">
    <source>
        <dbReference type="ARBA" id="ARBA00023163"/>
    </source>
</evidence>
<dbReference type="SUPFAM" id="SSF46894">
    <property type="entry name" value="C-terminal effector domain of the bipartite response regulators"/>
    <property type="match status" value="1"/>
</dbReference>
<evidence type="ECO:0000259" key="7">
    <source>
        <dbReference type="PROSITE" id="PS50110"/>
    </source>
</evidence>
<dbReference type="CDD" id="cd17535">
    <property type="entry name" value="REC_NarL-like"/>
    <property type="match status" value="1"/>
</dbReference>
<dbReference type="Pfam" id="PF00196">
    <property type="entry name" value="GerE"/>
    <property type="match status" value="1"/>
</dbReference>
<keyword evidence="2" id="KW-0805">Transcription regulation</keyword>
<dbReference type="Pfam" id="PF00072">
    <property type="entry name" value="Response_reg"/>
    <property type="match status" value="1"/>
</dbReference>
<dbReference type="InterPro" id="IPR039420">
    <property type="entry name" value="WalR-like"/>
</dbReference>
<keyword evidence="9" id="KW-1185">Reference proteome</keyword>
<evidence type="ECO:0000313" key="9">
    <source>
        <dbReference type="Proteomes" id="UP000308230"/>
    </source>
</evidence>
<dbReference type="InterPro" id="IPR058245">
    <property type="entry name" value="NreC/VraR/RcsB-like_REC"/>
</dbReference>
<dbReference type="GO" id="GO:0000160">
    <property type="term" value="P:phosphorelay signal transduction system"/>
    <property type="evidence" value="ECO:0007669"/>
    <property type="project" value="InterPro"/>
</dbReference>
<dbReference type="PRINTS" id="PR00038">
    <property type="entry name" value="HTHLUXR"/>
</dbReference>
<organism evidence="8 9">
    <name type="scientific">Exobacillus caeni</name>
    <dbReference type="NCBI Taxonomy" id="2574798"/>
    <lineage>
        <taxon>Bacteria</taxon>
        <taxon>Bacillati</taxon>
        <taxon>Bacillota</taxon>
        <taxon>Bacilli</taxon>
        <taxon>Bacillales</taxon>
        <taxon>Guptibacillaceae</taxon>
        <taxon>Exobacillus</taxon>
    </lineage>
</organism>
<keyword evidence="3" id="KW-0238">DNA-binding</keyword>
<comment type="caution">
    <text evidence="8">The sequence shown here is derived from an EMBL/GenBank/DDBJ whole genome shotgun (WGS) entry which is preliminary data.</text>
</comment>
<gene>
    <name evidence="8" type="ORF">FCL54_17650</name>
</gene>